<feature type="region of interest" description="Disordered" evidence="1">
    <location>
        <begin position="213"/>
        <end position="244"/>
    </location>
</feature>
<dbReference type="OMA" id="QWERSSK"/>
<accession>G0UB65</accession>
<evidence type="ECO:0008006" key="4">
    <source>
        <dbReference type="Google" id="ProtNLM"/>
    </source>
</evidence>
<dbReference type="AlphaFoldDB" id="G0UB65"/>
<name>G0UB65_TRYVY</name>
<organism evidence="3">
    <name type="scientific">Trypanosoma vivax (strain Y486)</name>
    <dbReference type="NCBI Taxonomy" id="1055687"/>
    <lineage>
        <taxon>Eukaryota</taxon>
        <taxon>Discoba</taxon>
        <taxon>Euglenozoa</taxon>
        <taxon>Kinetoplastea</taxon>
        <taxon>Metakinetoplastina</taxon>
        <taxon>Trypanosomatida</taxon>
        <taxon>Trypanosomatidae</taxon>
        <taxon>Trypanosoma</taxon>
        <taxon>Duttonella</taxon>
    </lineage>
</organism>
<feature type="compositionally biased region" description="Basic and acidic residues" evidence="1">
    <location>
        <begin position="229"/>
        <end position="244"/>
    </location>
</feature>
<evidence type="ECO:0000256" key="1">
    <source>
        <dbReference type="SAM" id="MobiDB-lite"/>
    </source>
</evidence>
<protein>
    <recommendedName>
        <fullName evidence="4">DUF3456 domain-containing protein</fullName>
    </recommendedName>
</protein>
<gene>
    <name evidence="3" type="ORF">TVY486_1105360</name>
</gene>
<evidence type="ECO:0000313" key="3">
    <source>
        <dbReference type="EMBL" id="CCC53052.1"/>
    </source>
</evidence>
<dbReference type="VEuPathDB" id="TriTrypDB:TvY486_1105360"/>
<feature type="signal peptide" evidence="2">
    <location>
        <begin position="1"/>
        <end position="20"/>
    </location>
</feature>
<dbReference type="EMBL" id="HE573027">
    <property type="protein sequence ID" value="CCC53052.1"/>
    <property type="molecule type" value="Genomic_DNA"/>
</dbReference>
<feature type="chain" id="PRO_5003410101" description="DUF3456 domain-containing protein" evidence="2">
    <location>
        <begin position="21"/>
        <end position="244"/>
    </location>
</feature>
<sequence>MAPLPLPLVLVPLLVLQASASTVGPSSEKNTTFDFDALTEPFGTKVSDDDPVHKLMPDPTKLEFHLPLKCSACGAVIEHTVRLFRPAIEKYKELAIRDGVTVDVRFREYESVDVYEKLCGEVGRLYGLEVDDKKRPTLRFSRSLGVPRVQGSWMPFFLSSTCEELVDDMEERLTEEVASAATEDARTDKSKVLTFYPDKEIVEKVRQSICTSWDRSSQGCDWKGLPIDPRSDGDIDDHDDRGSL</sequence>
<proteinExistence type="predicted"/>
<reference evidence="3" key="1">
    <citation type="journal article" date="2012" name="Proc. Natl. Acad. Sci. U.S.A.">
        <title>Antigenic diversity is generated by distinct evolutionary mechanisms in African trypanosome species.</title>
        <authorList>
            <person name="Jackson A.P."/>
            <person name="Berry A."/>
            <person name="Aslett M."/>
            <person name="Allison H.C."/>
            <person name="Burton P."/>
            <person name="Vavrova-Anderson J."/>
            <person name="Brown R."/>
            <person name="Browne H."/>
            <person name="Corton N."/>
            <person name="Hauser H."/>
            <person name="Gamble J."/>
            <person name="Gilderthorp R."/>
            <person name="Marcello L."/>
            <person name="McQuillan J."/>
            <person name="Otto T.D."/>
            <person name="Quail M.A."/>
            <person name="Sanders M.J."/>
            <person name="van Tonder A."/>
            <person name="Ginger M.L."/>
            <person name="Field M.C."/>
            <person name="Barry J.D."/>
            <person name="Hertz-Fowler C."/>
            <person name="Berriman M."/>
        </authorList>
    </citation>
    <scope>NUCLEOTIDE SEQUENCE</scope>
    <source>
        <strain evidence="3">Y486</strain>
    </source>
</reference>
<evidence type="ECO:0000256" key="2">
    <source>
        <dbReference type="SAM" id="SignalP"/>
    </source>
</evidence>
<keyword evidence="2" id="KW-0732">Signal</keyword>